<evidence type="ECO:0000313" key="1">
    <source>
        <dbReference type="EMBL" id="VAW31413.1"/>
    </source>
</evidence>
<proteinExistence type="predicted"/>
<sequence>MPEVTRVLLADSHTSTLIALREWLNPTLFTLLPQVAQTVNEAVRLSQEERPYILLIARHLLPNSPASLLDVLWGNPRPPLAERTPKLIILAGKPQGEGEQHITPDTSPPASHTALHTAHPAAAMSRGCLVL</sequence>
<protein>
    <recommendedName>
        <fullName evidence="2">Response regulatory domain-containing protein</fullName>
    </recommendedName>
</protein>
<name>A0A3B0USZ5_9ZZZZ</name>
<evidence type="ECO:0008006" key="2">
    <source>
        <dbReference type="Google" id="ProtNLM"/>
    </source>
</evidence>
<dbReference type="EMBL" id="UOEU01000217">
    <property type="protein sequence ID" value="VAW31413.1"/>
    <property type="molecule type" value="Genomic_DNA"/>
</dbReference>
<accession>A0A3B0USZ5</accession>
<dbReference type="AlphaFoldDB" id="A0A3B0USZ5"/>
<organism evidence="1">
    <name type="scientific">hydrothermal vent metagenome</name>
    <dbReference type="NCBI Taxonomy" id="652676"/>
    <lineage>
        <taxon>unclassified sequences</taxon>
        <taxon>metagenomes</taxon>
        <taxon>ecological metagenomes</taxon>
    </lineage>
</organism>
<gene>
    <name evidence="1" type="ORF">MNBD_CHLOROFLEXI01-447</name>
</gene>
<reference evidence="1" key="1">
    <citation type="submission" date="2018-06" db="EMBL/GenBank/DDBJ databases">
        <authorList>
            <person name="Zhirakovskaya E."/>
        </authorList>
    </citation>
    <scope>NUCLEOTIDE SEQUENCE</scope>
</reference>